<protein>
    <submittedName>
        <fullName evidence="2">Uncharacterized protein</fullName>
    </submittedName>
</protein>
<evidence type="ECO:0000313" key="2">
    <source>
        <dbReference type="EMBL" id="GGH78148.1"/>
    </source>
</evidence>
<accession>A0A917J2M0</accession>
<reference evidence="2" key="1">
    <citation type="journal article" date="2014" name="Int. J. Syst. Evol. Microbiol.">
        <title>Complete genome sequence of Corynebacterium casei LMG S-19264T (=DSM 44701T), isolated from a smear-ripened cheese.</title>
        <authorList>
            <consortium name="US DOE Joint Genome Institute (JGI-PGF)"/>
            <person name="Walter F."/>
            <person name="Albersmeier A."/>
            <person name="Kalinowski J."/>
            <person name="Ruckert C."/>
        </authorList>
    </citation>
    <scope>NUCLEOTIDE SEQUENCE</scope>
    <source>
        <strain evidence="2">CGMCC 1.15290</strain>
    </source>
</reference>
<organism evidence="2 3">
    <name type="scientific">Filimonas zeae</name>
    <dbReference type="NCBI Taxonomy" id="1737353"/>
    <lineage>
        <taxon>Bacteria</taxon>
        <taxon>Pseudomonadati</taxon>
        <taxon>Bacteroidota</taxon>
        <taxon>Chitinophagia</taxon>
        <taxon>Chitinophagales</taxon>
        <taxon>Chitinophagaceae</taxon>
        <taxon>Filimonas</taxon>
    </lineage>
</organism>
<feature type="compositionally biased region" description="Basic and acidic residues" evidence="1">
    <location>
        <begin position="11"/>
        <end position="25"/>
    </location>
</feature>
<dbReference type="RefSeq" id="WP_188956708.1">
    <property type="nucleotide sequence ID" value="NZ_BMIB01000004.1"/>
</dbReference>
<gene>
    <name evidence="2" type="ORF">GCM10011379_45590</name>
</gene>
<dbReference type="EMBL" id="BMIB01000004">
    <property type="protein sequence ID" value="GGH78148.1"/>
    <property type="molecule type" value="Genomic_DNA"/>
</dbReference>
<proteinExistence type="predicted"/>
<reference evidence="2" key="2">
    <citation type="submission" date="2020-09" db="EMBL/GenBank/DDBJ databases">
        <authorList>
            <person name="Sun Q."/>
            <person name="Zhou Y."/>
        </authorList>
    </citation>
    <scope>NUCLEOTIDE SEQUENCE</scope>
    <source>
        <strain evidence="2">CGMCC 1.15290</strain>
    </source>
</reference>
<feature type="region of interest" description="Disordered" evidence="1">
    <location>
        <begin position="1"/>
        <end position="25"/>
    </location>
</feature>
<name>A0A917J2M0_9BACT</name>
<evidence type="ECO:0000313" key="3">
    <source>
        <dbReference type="Proteomes" id="UP000627292"/>
    </source>
</evidence>
<keyword evidence="3" id="KW-1185">Reference proteome</keyword>
<dbReference type="Proteomes" id="UP000627292">
    <property type="component" value="Unassembled WGS sequence"/>
</dbReference>
<dbReference type="AlphaFoldDB" id="A0A917J2M0"/>
<comment type="caution">
    <text evidence="2">The sequence shown here is derived from an EMBL/GenBank/DDBJ whole genome shotgun (WGS) entry which is preliminary data.</text>
</comment>
<evidence type="ECO:0000256" key="1">
    <source>
        <dbReference type="SAM" id="MobiDB-lite"/>
    </source>
</evidence>
<sequence>MVRTDIGKGSSLKEIRERERKEKDSSLREKCALLANERYGEDAVKKWSNANKGLFFLPLLDEEENIDKLAVLKPIDRHILSFASTKISDEGLYLFLEACMRECWIEGDKEILEDDEYFIPAANSLNKLIEGKKAVLLKR</sequence>